<keyword evidence="9" id="KW-1185">Reference proteome</keyword>
<proteinExistence type="inferred from homology"/>
<dbReference type="InterPro" id="IPR011990">
    <property type="entry name" value="TPR-like_helical_dom_sf"/>
</dbReference>
<dbReference type="OrthoDB" id="621570at2"/>
<name>A0A364XW50_9BACT</name>
<dbReference type="InterPro" id="IPR033985">
    <property type="entry name" value="SusD-like_N"/>
</dbReference>
<sequence length="438" mass="48867">MKKLYILVILILSLGSCDVLDVSPQNDILADDAFKTKAGIEKGILGAYTSFQNLSYYGRSYLIFSDLSADNLDHPDDATALEYTQIDNNAILPENGSVDGIWSSAYAGINIANNVIARVPGMADMTPEEKNIALGELYFIRALNHFNLINYFGDAPIKVEPTIGTNGVNVPREPVSKVYEQIIADLQFAETHLNETNIKVRASKFAATALLARVYLYQGNYALAKAKATEVIDADYELIDYAAVFSDESAESIFEIDFTELNRNRIAEYNFPKTLNGRREVAPSSSIIDAYEEDDIRRDATIAYAGALPYPIKYDDLSKGADNVIILRLAEMYLIRAEAEANLEGDIDAIQADINIIRTRAGLENTDADNYDHLLLAIEQERRVEFAFEGHRWFDLVRTDRAIETLPNLESVDQTLFPIPLSEITTNQNPGMRQNNGY</sequence>
<evidence type="ECO:0000256" key="4">
    <source>
        <dbReference type="ARBA" id="ARBA00023136"/>
    </source>
</evidence>
<gene>
    <name evidence="8" type="ORF">DQQ10_25235</name>
</gene>
<protein>
    <submittedName>
        <fullName evidence="8">SusD/RagB family nutrient-binding outer membrane lipoprotein</fullName>
    </submittedName>
</protein>
<dbReference type="Proteomes" id="UP000251889">
    <property type="component" value="Unassembled WGS sequence"/>
</dbReference>
<keyword evidence="4" id="KW-0472">Membrane</keyword>
<evidence type="ECO:0000259" key="6">
    <source>
        <dbReference type="Pfam" id="PF07980"/>
    </source>
</evidence>
<accession>A0A364XW50</accession>
<dbReference type="PROSITE" id="PS51257">
    <property type="entry name" value="PROKAR_LIPOPROTEIN"/>
    <property type="match status" value="1"/>
</dbReference>
<comment type="similarity">
    <text evidence="2">Belongs to the SusD family.</text>
</comment>
<dbReference type="Pfam" id="PF07980">
    <property type="entry name" value="SusD_RagB"/>
    <property type="match status" value="1"/>
</dbReference>
<evidence type="ECO:0000256" key="2">
    <source>
        <dbReference type="ARBA" id="ARBA00006275"/>
    </source>
</evidence>
<evidence type="ECO:0000259" key="7">
    <source>
        <dbReference type="Pfam" id="PF14322"/>
    </source>
</evidence>
<comment type="caution">
    <text evidence="8">The sequence shown here is derived from an EMBL/GenBank/DDBJ whole genome shotgun (WGS) entry which is preliminary data.</text>
</comment>
<dbReference type="SUPFAM" id="SSF48452">
    <property type="entry name" value="TPR-like"/>
    <property type="match status" value="1"/>
</dbReference>
<evidence type="ECO:0000313" key="8">
    <source>
        <dbReference type="EMBL" id="RAV98173.1"/>
    </source>
</evidence>
<feature type="domain" description="SusD-like N-terminal" evidence="7">
    <location>
        <begin position="20"/>
        <end position="216"/>
    </location>
</feature>
<keyword evidence="8" id="KW-0449">Lipoprotein</keyword>
<evidence type="ECO:0000256" key="3">
    <source>
        <dbReference type="ARBA" id="ARBA00022729"/>
    </source>
</evidence>
<evidence type="ECO:0000256" key="1">
    <source>
        <dbReference type="ARBA" id="ARBA00004442"/>
    </source>
</evidence>
<dbReference type="AlphaFoldDB" id="A0A364XW50"/>
<dbReference type="RefSeq" id="WP_112749719.1">
    <property type="nucleotide sequence ID" value="NZ_QMFY01000021.1"/>
</dbReference>
<dbReference type="Gene3D" id="1.25.40.390">
    <property type="match status" value="1"/>
</dbReference>
<evidence type="ECO:0000256" key="5">
    <source>
        <dbReference type="ARBA" id="ARBA00023237"/>
    </source>
</evidence>
<evidence type="ECO:0000313" key="9">
    <source>
        <dbReference type="Proteomes" id="UP000251889"/>
    </source>
</evidence>
<dbReference type="Pfam" id="PF14322">
    <property type="entry name" value="SusD-like_3"/>
    <property type="match status" value="1"/>
</dbReference>
<comment type="subcellular location">
    <subcellularLocation>
        <location evidence="1">Cell outer membrane</location>
    </subcellularLocation>
</comment>
<dbReference type="InterPro" id="IPR012944">
    <property type="entry name" value="SusD_RagB_dom"/>
</dbReference>
<keyword evidence="5" id="KW-0998">Cell outer membrane</keyword>
<keyword evidence="3" id="KW-0732">Signal</keyword>
<dbReference type="EMBL" id="QMFY01000021">
    <property type="protein sequence ID" value="RAV98173.1"/>
    <property type="molecule type" value="Genomic_DNA"/>
</dbReference>
<dbReference type="CDD" id="cd08977">
    <property type="entry name" value="SusD"/>
    <property type="match status" value="1"/>
</dbReference>
<dbReference type="GO" id="GO:0009279">
    <property type="term" value="C:cell outer membrane"/>
    <property type="evidence" value="ECO:0007669"/>
    <property type="project" value="UniProtKB-SubCell"/>
</dbReference>
<reference evidence="8 9" key="1">
    <citation type="submission" date="2018-06" db="EMBL/GenBank/DDBJ databases">
        <title>Chryseolinea flavus sp. nov., a member of the phylum Bacteroidetes isolated from soil.</title>
        <authorList>
            <person name="Li Y."/>
            <person name="Wang J."/>
        </authorList>
    </citation>
    <scope>NUCLEOTIDE SEQUENCE [LARGE SCALE GENOMIC DNA]</scope>
    <source>
        <strain evidence="8 9">SDU1-6</strain>
    </source>
</reference>
<organism evidence="8 9">
    <name type="scientific">Pseudochryseolinea flava</name>
    <dbReference type="NCBI Taxonomy" id="2059302"/>
    <lineage>
        <taxon>Bacteria</taxon>
        <taxon>Pseudomonadati</taxon>
        <taxon>Bacteroidota</taxon>
        <taxon>Cytophagia</taxon>
        <taxon>Cytophagales</taxon>
        <taxon>Fulvivirgaceae</taxon>
        <taxon>Pseudochryseolinea</taxon>
    </lineage>
</organism>
<feature type="domain" description="RagB/SusD" evidence="6">
    <location>
        <begin position="318"/>
        <end position="438"/>
    </location>
</feature>